<organism evidence="2 3">
    <name type="scientific">Thelephora terrestris</name>
    <dbReference type="NCBI Taxonomy" id="56493"/>
    <lineage>
        <taxon>Eukaryota</taxon>
        <taxon>Fungi</taxon>
        <taxon>Dikarya</taxon>
        <taxon>Basidiomycota</taxon>
        <taxon>Agaricomycotina</taxon>
        <taxon>Agaricomycetes</taxon>
        <taxon>Thelephorales</taxon>
        <taxon>Thelephoraceae</taxon>
        <taxon>Thelephora</taxon>
    </lineage>
</organism>
<gene>
    <name evidence="2" type="ORF">BJ322DRAFT_1068203</name>
</gene>
<keyword evidence="1" id="KW-0812">Transmembrane</keyword>
<sequence length="101" mass="11398">MAQDERSRRLCPLFNYLDTTDNVVGFVAFDLLLIVPLRLCPTTVHSRPHYWSLCLFPLINLFCVSAFVTSSLVYLCCTASGFHCVSMALSVVSSFSLWKEI</sequence>
<feature type="transmembrane region" description="Helical" evidence="1">
    <location>
        <begin position="53"/>
        <end position="74"/>
    </location>
</feature>
<evidence type="ECO:0000313" key="3">
    <source>
        <dbReference type="Proteomes" id="UP000736335"/>
    </source>
</evidence>
<feature type="transmembrane region" description="Helical" evidence="1">
    <location>
        <begin position="23"/>
        <end position="41"/>
    </location>
</feature>
<proteinExistence type="predicted"/>
<comment type="caution">
    <text evidence="2">The sequence shown here is derived from an EMBL/GenBank/DDBJ whole genome shotgun (WGS) entry which is preliminary data.</text>
</comment>
<dbReference type="EMBL" id="WIUZ02000009">
    <property type="protein sequence ID" value="KAF9784023.1"/>
    <property type="molecule type" value="Genomic_DNA"/>
</dbReference>
<evidence type="ECO:0000313" key="2">
    <source>
        <dbReference type="EMBL" id="KAF9784023.1"/>
    </source>
</evidence>
<evidence type="ECO:0000256" key="1">
    <source>
        <dbReference type="SAM" id="Phobius"/>
    </source>
</evidence>
<accession>A0A9P6HCT4</accession>
<name>A0A9P6HCT4_9AGAM</name>
<reference evidence="2" key="1">
    <citation type="journal article" date="2020" name="Nat. Commun.">
        <title>Large-scale genome sequencing of mycorrhizal fungi provides insights into the early evolution of symbiotic traits.</title>
        <authorList>
            <person name="Miyauchi S."/>
            <person name="Kiss E."/>
            <person name="Kuo A."/>
            <person name="Drula E."/>
            <person name="Kohler A."/>
            <person name="Sanchez-Garcia M."/>
            <person name="Morin E."/>
            <person name="Andreopoulos B."/>
            <person name="Barry K.W."/>
            <person name="Bonito G."/>
            <person name="Buee M."/>
            <person name="Carver A."/>
            <person name="Chen C."/>
            <person name="Cichocki N."/>
            <person name="Clum A."/>
            <person name="Culley D."/>
            <person name="Crous P.W."/>
            <person name="Fauchery L."/>
            <person name="Girlanda M."/>
            <person name="Hayes R.D."/>
            <person name="Keri Z."/>
            <person name="LaButti K."/>
            <person name="Lipzen A."/>
            <person name="Lombard V."/>
            <person name="Magnuson J."/>
            <person name="Maillard F."/>
            <person name="Murat C."/>
            <person name="Nolan M."/>
            <person name="Ohm R.A."/>
            <person name="Pangilinan J."/>
            <person name="Pereira M.F."/>
            <person name="Perotto S."/>
            <person name="Peter M."/>
            <person name="Pfister S."/>
            <person name="Riley R."/>
            <person name="Sitrit Y."/>
            <person name="Stielow J.B."/>
            <person name="Szollosi G."/>
            <person name="Zifcakova L."/>
            <person name="Stursova M."/>
            <person name="Spatafora J.W."/>
            <person name="Tedersoo L."/>
            <person name="Vaario L.M."/>
            <person name="Yamada A."/>
            <person name="Yan M."/>
            <person name="Wang P."/>
            <person name="Xu J."/>
            <person name="Bruns T."/>
            <person name="Baldrian P."/>
            <person name="Vilgalys R."/>
            <person name="Dunand C."/>
            <person name="Henrissat B."/>
            <person name="Grigoriev I.V."/>
            <person name="Hibbett D."/>
            <person name="Nagy L.G."/>
            <person name="Martin F.M."/>
        </authorList>
    </citation>
    <scope>NUCLEOTIDE SEQUENCE</scope>
    <source>
        <strain evidence="2">UH-Tt-Lm1</strain>
    </source>
</reference>
<dbReference type="AlphaFoldDB" id="A0A9P6HCT4"/>
<reference evidence="2" key="2">
    <citation type="submission" date="2020-11" db="EMBL/GenBank/DDBJ databases">
        <authorList>
            <consortium name="DOE Joint Genome Institute"/>
            <person name="Kuo A."/>
            <person name="Miyauchi S."/>
            <person name="Kiss E."/>
            <person name="Drula E."/>
            <person name="Kohler A."/>
            <person name="Sanchez-Garcia M."/>
            <person name="Andreopoulos B."/>
            <person name="Barry K.W."/>
            <person name="Bonito G."/>
            <person name="Buee M."/>
            <person name="Carver A."/>
            <person name="Chen C."/>
            <person name="Cichocki N."/>
            <person name="Clum A."/>
            <person name="Culley D."/>
            <person name="Crous P.W."/>
            <person name="Fauchery L."/>
            <person name="Girlanda M."/>
            <person name="Hayes R."/>
            <person name="Keri Z."/>
            <person name="Labutti K."/>
            <person name="Lipzen A."/>
            <person name="Lombard V."/>
            <person name="Magnuson J."/>
            <person name="Maillard F."/>
            <person name="Morin E."/>
            <person name="Murat C."/>
            <person name="Nolan M."/>
            <person name="Ohm R."/>
            <person name="Pangilinan J."/>
            <person name="Pereira M."/>
            <person name="Perotto S."/>
            <person name="Peter M."/>
            <person name="Riley R."/>
            <person name="Sitrit Y."/>
            <person name="Stielow B."/>
            <person name="Szollosi G."/>
            <person name="Zifcakova L."/>
            <person name="Stursova M."/>
            <person name="Spatafora J.W."/>
            <person name="Tedersoo L."/>
            <person name="Vaario L.-M."/>
            <person name="Yamada A."/>
            <person name="Yan M."/>
            <person name="Wang P."/>
            <person name="Xu J."/>
            <person name="Bruns T."/>
            <person name="Baldrian P."/>
            <person name="Vilgalys R."/>
            <person name="Henrissat B."/>
            <person name="Grigoriev I.V."/>
            <person name="Hibbett D."/>
            <person name="Nagy L.G."/>
            <person name="Martin F.M."/>
        </authorList>
    </citation>
    <scope>NUCLEOTIDE SEQUENCE</scope>
    <source>
        <strain evidence="2">UH-Tt-Lm1</strain>
    </source>
</reference>
<protein>
    <submittedName>
        <fullName evidence="2">Uncharacterized protein</fullName>
    </submittedName>
</protein>
<keyword evidence="3" id="KW-1185">Reference proteome</keyword>
<dbReference type="Proteomes" id="UP000736335">
    <property type="component" value="Unassembled WGS sequence"/>
</dbReference>
<keyword evidence="1" id="KW-0472">Membrane</keyword>
<keyword evidence="1" id="KW-1133">Transmembrane helix</keyword>